<evidence type="ECO:0000313" key="3">
    <source>
        <dbReference type="EMBL" id="CAG7616114.1"/>
    </source>
</evidence>
<accession>A0A916JYH9</accession>
<keyword evidence="4" id="KW-1185">Reference proteome</keyword>
<evidence type="ECO:0000256" key="1">
    <source>
        <dbReference type="SAM" id="MobiDB-lite"/>
    </source>
</evidence>
<protein>
    <recommendedName>
        <fullName evidence="5">DUF2993 domain-containing protein</fullName>
    </recommendedName>
</protein>
<gene>
    <name evidence="3" type="ORF">LEUCIP111803_01952</name>
</gene>
<feature type="region of interest" description="Disordered" evidence="1">
    <location>
        <begin position="1"/>
        <end position="35"/>
    </location>
</feature>
<comment type="caution">
    <text evidence="3">The sequence shown here is derived from an EMBL/GenBank/DDBJ whole genome shotgun (WGS) entry which is preliminary data.</text>
</comment>
<feature type="transmembrane region" description="Helical" evidence="2">
    <location>
        <begin position="47"/>
        <end position="69"/>
    </location>
</feature>
<sequence>MPGSSRTVPDVAASADTVPLPDSIPPRDDDRPEALEPPRRRRRWLRIAVPVVVLLLVIGAAELAIRLIVPGIVSSVVRENLSLSEEHPVEVRLGAFELPSVLTGRLSTVEVEVDDAQLIDGLTGTVRLRADSVPFAVSEGEIRGASASLMIGKDELPAAIGLFTAGVADGGVVSGGELVVSREVALFGADVRLEATLGLSVADGDVVIEPRAVGAAGFDLSADRLRELTGGTFDGMLSPHDVCVADRLPTGLELTGIDLLSTGAARLTVAVAPDILSNPAQLETGSC</sequence>
<evidence type="ECO:0000313" key="4">
    <source>
        <dbReference type="Proteomes" id="UP000693892"/>
    </source>
</evidence>
<evidence type="ECO:0008006" key="5">
    <source>
        <dbReference type="Google" id="ProtNLM"/>
    </source>
</evidence>
<proteinExistence type="predicted"/>
<keyword evidence="2" id="KW-0472">Membrane</keyword>
<feature type="compositionally biased region" description="Basic and acidic residues" evidence="1">
    <location>
        <begin position="25"/>
        <end position="35"/>
    </location>
</feature>
<keyword evidence="2" id="KW-0812">Transmembrane</keyword>
<keyword evidence="2" id="KW-1133">Transmembrane helix</keyword>
<dbReference type="EMBL" id="CAJVAP010000023">
    <property type="protein sequence ID" value="CAG7616114.1"/>
    <property type="molecule type" value="Genomic_DNA"/>
</dbReference>
<organism evidence="3 4">
    <name type="scientific">Leucobacter soli</name>
    <dbReference type="NCBI Taxonomy" id="2812850"/>
    <lineage>
        <taxon>Bacteria</taxon>
        <taxon>Bacillati</taxon>
        <taxon>Actinomycetota</taxon>
        <taxon>Actinomycetes</taxon>
        <taxon>Micrococcales</taxon>
        <taxon>Microbacteriaceae</taxon>
        <taxon>Leucobacter</taxon>
    </lineage>
</organism>
<dbReference type="AlphaFoldDB" id="A0A916JYH9"/>
<reference evidence="3" key="1">
    <citation type="submission" date="2021-06" db="EMBL/GenBank/DDBJ databases">
        <authorList>
            <person name="Criscuolo A."/>
        </authorList>
    </citation>
    <scope>NUCLEOTIDE SEQUENCE</scope>
    <source>
        <strain evidence="3">CIP111803</strain>
    </source>
</reference>
<dbReference type="Pfam" id="PF11209">
    <property type="entry name" value="LmeA"/>
    <property type="match status" value="1"/>
</dbReference>
<dbReference type="RefSeq" id="WP_236022088.1">
    <property type="nucleotide sequence ID" value="NZ_CAJVAP010000023.1"/>
</dbReference>
<dbReference type="Proteomes" id="UP000693892">
    <property type="component" value="Unassembled WGS sequence"/>
</dbReference>
<evidence type="ECO:0000256" key="2">
    <source>
        <dbReference type="SAM" id="Phobius"/>
    </source>
</evidence>
<name>A0A916JYH9_9MICO</name>
<dbReference type="InterPro" id="IPR021373">
    <property type="entry name" value="DUF2993"/>
</dbReference>